<feature type="region of interest" description="Disordered" evidence="1">
    <location>
        <begin position="647"/>
        <end position="674"/>
    </location>
</feature>
<comment type="caution">
    <text evidence="2">The sequence shown here is derived from an EMBL/GenBank/DDBJ whole genome shotgun (WGS) entry which is preliminary data.</text>
</comment>
<evidence type="ECO:0000313" key="3">
    <source>
        <dbReference type="Proteomes" id="UP000193411"/>
    </source>
</evidence>
<dbReference type="AlphaFoldDB" id="A0A1Y2HRR1"/>
<feature type="region of interest" description="Disordered" evidence="1">
    <location>
        <begin position="597"/>
        <end position="628"/>
    </location>
</feature>
<feature type="compositionally biased region" description="Low complexity" evidence="1">
    <location>
        <begin position="759"/>
        <end position="774"/>
    </location>
</feature>
<accession>A0A1Y2HRR1</accession>
<sequence>MYNGATVPVPTSGAAAAAAAGAANTASSSGVAATDDPTAAGSSNDDTGTTAANGDVSGATSTSNLSTSSTATDQPTPPGGASLGLIQGPLGMELPSIPYVAIDTYTPRSMRDRSPNSGDPRPTKRPRRSSTAGASGGRGRRGSYSSASAASSSAATAASPTAPAFNPADMLLGGGGNPPSPHSPAFQPLSTRPDGASHFAPPLSSPTDLASLMDDPMDLSGSGSATLAPDTSAAAYSWNQITSQYANATAASLAAYGRAGPPPAPAPPEINYSRLRADSPRSLSPLGESDEEEMVMRRAQMEKAGHDGEMGAEEEQAADKNQPQSEAPPPAPAAANKIARPLPPPPAAFAMATPQSRSGMPSPLLIHQGHVVNGASGEAGTVPNGLGLRVNPIVRPASLHSTAGLPPPPPQSSNASGALTSSGTTSHARSHNGNEPNGGANPGDSPVFSLPMVPPSSAAIADQALLVPSSTSSPSFLPHPLTQPALFPMHHMHHHAHALSSLTHLPLPPPPPPPPPARTVADLDINSTEMHDFLCNTIESLQELARRGVVLQPLVNSVWLNDVTHWRFYTMQNTQAPGGAGSGQAAASETVGATRVGTGASADGQQGSGAGADTAGGAELERHGNGSVTSAGVAQGLQINGLDLADTPVSSSSAAPAPATMTTTRARPLAVPAAPPARLATSGSAAMPRSDSGMALPLTAVGPAGQLMMMPPKSMPGSVEMGFGQQQQQHWASGSAANGFANGEWMMQGGKPDVLGSWQGPFGQPRQQQDQSDQ</sequence>
<dbReference type="EMBL" id="MCFL01000016">
    <property type="protein sequence ID" value="ORZ36634.1"/>
    <property type="molecule type" value="Genomic_DNA"/>
</dbReference>
<feature type="compositionally biased region" description="Polar residues" evidence="1">
    <location>
        <begin position="40"/>
        <end position="52"/>
    </location>
</feature>
<feature type="compositionally biased region" description="Low complexity" evidence="1">
    <location>
        <begin position="412"/>
        <end position="426"/>
    </location>
</feature>
<dbReference type="OrthoDB" id="10689780at2759"/>
<feature type="compositionally biased region" description="Low complexity" evidence="1">
    <location>
        <begin position="433"/>
        <end position="443"/>
    </location>
</feature>
<feature type="compositionally biased region" description="Basic and acidic residues" evidence="1">
    <location>
        <begin position="294"/>
        <end position="309"/>
    </location>
</feature>
<proteinExistence type="predicted"/>
<feature type="region of interest" description="Disordered" evidence="1">
    <location>
        <begin position="398"/>
        <end position="454"/>
    </location>
</feature>
<name>A0A1Y2HRR1_9FUNG</name>
<gene>
    <name evidence="2" type="ORF">BCR44DRAFT_1432289</name>
</gene>
<keyword evidence="3" id="KW-1185">Reference proteome</keyword>
<feature type="region of interest" description="Disordered" evidence="1">
    <location>
        <begin position="748"/>
        <end position="774"/>
    </location>
</feature>
<feature type="compositionally biased region" description="Low complexity" evidence="1">
    <location>
        <begin position="1"/>
        <end position="34"/>
    </location>
</feature>
<evidence type="ECO:0000256" key="1">
    <source>
        <dbReference type="SAM" id="MobiDB-lite"/>
    </source>
</evidence>
<feature type="region of interest" description="Disordered" evidence="1">
    <location>
        <begin position="103"/>
        <end position="229"/>
    </location>
</feature>
<feature type="region of interest" description="Disordered" evidence="1">
    <location>
        <begin position="256"/>
        <end position="365"/>
    </location>
</feature>
<protein>
    <submittedName>
        <fullName evidence="2">Uncharacterized protein</fullName>
    </submittedName>
</protein>
<feature type="compositionally biased region" description="Low complexity" evidence="1">
    <location>
        <begin position="142"/>
        <end position="164"/>
    </location>
</feature>
<organism evidence="2 3">
    <name type="scientific">Catenaria anguillulae PL171</name>
    <dbReference type="NCBI Taxonomy" id="765915"/>
    <lineage>
        <taxon>Eukaryota</taxon>
        <taxon>Fungi</taxon>
        <taxon>Fungi incertae sedis</taxon>
        <taxon>Blastocladiomycota</taxon>
        <taxon>Blastocladiomycetes</taxon>
        <taxon>Blastocladiales</taxon>
        <taxon>Catenariaceae</taxon>
        <taxon>Catenaria</taxon>
    </lineage>
</organism>
<evidence type="ECO:0000313" key="2">
    <source>
        <dbReference type="EMBL" id="ORZ36634.1"/>
    </source>
</evidence>
<reference evidence="2 3" key="1">
    <citation type="submission" date="2016-07" db="EMBL/GenBank/DDBJ databases">
        <title>Pervasive Adenine N6-methylation of Active Genes in Fungi.</title>
        <authorList>
            <consortium name="DOE Joint Genome Institute"/>
            <person name="Mondo S.J."/>
            <person name="Dannebaum R.O."/>
            <person name="Kuo R.C."/>
            <person name="Labutti K."/>
            <person name="Haridas S."/>
            <person name="Kuo A."/>
            <person name="Salamov A."/>
            <person name="Ahrendt S.R."/>
            <person name="Lipzen A."/>
            <person name="Sullivan W."/>
            <person name="Andreopoulos W.B."/>
            <person name="Clum A."/>
            <person name="Lindquist E."/>
            <person name="Daum C."/>
            <person name="Ramamoorthy G.K."/>
            <person name="Gryganskyi A."/>
            <person name="Culley D."/>
            <person name="Magnuson J.K."/>
            <person name="James T.Y."/>
            <person name="O'Malley M.A."/>
            <person name="Stajich J.E."/>
            <person name="Spatafora J.W."/>
            <person name="Visel A."/>
            <person name="Grigoriev I.V."/>
        </authorList>
    </citation>
    <scope>NUCLEOTIDE SEQUENCE [LARGE SCALE GENOMIC DNA]</scope>
    <source>
        <strain evidence="2 3">PL171</strain>
    </source>
</reference>
<feature type="compositionally biased region" description="Low complexity" evidence="1">
    <location>
        <begin position="60"/>
        <end position="72"/>
    </location>
</feature>
<feature type="compositionally biased region" description="Low complexity" evidence="1">
    <location>
        <begin position="597"/>
        <end position="618"/>
    </location>
</feature>
<dbReference type="Proteomes" id="UP000193411">
    <property type="component" value="Unassembled WGS sequence"/>
</dbReference>
<feature type="region of interest" description="Disordered" evidence="1">
    <location>
        <begin position="1"/>
        <end position="90"/>
    </location>
</feature>